<keyword evidence="1" id="KW-0732">Signal</keyword>
<dbReference type="InterPro" id="IPR000772">
    <property type="entry name" value="Ricin_B_lectin"/>
</dbReference>
<evidence type="ECO:0000313" key="5">
    <source>
        <dbReference type="Proteomes" id="UP000659388"/>
    </source>
</evidence>
<protein>
    <submittedName>
        <fullName evidence="4">RICIN domain-containing protein</fullName>
    </submittedName>
</protein>
<dbReference type="InterPro" id="IPR011050">
    <property type="entry name" value="Pectin_lyase_fold/virulence"/>
</dbReference>
<dbReference type="InterPro" id="IPR012334">
    <property type="entry name" value="Pectin_lyas_fold"/>
</dbReference>
<evidence type="ECO:0000313" key="4">
    <source>
        <dbReference type="EMBL" id="MBL3657061.1"/>
    </source>
</evidence>
<dbReference type="NCBIfam" id="TIGR04183">
    <property type="entry name" value="Por_Secre_tail"/>
    <property type="match status" value="1"/>
</dbReference>
<dbReference type="SUPFAM" id="SSF50370">
    <property type="entry name" value="Ricin B-like lectins"/>
    <property type="match status" value="1"/>
</dbReference>
<evidence type="ECO:0000259" key="2">
    <source>
        <dbReference type="Pfam" id="PF14200"/>
    </source>
</evidence>
<dbReference type="CDD" id="cd00161">
    <property type="entry name" value="beta-trefoil_Ricin-like"/>
    <property type="match status" value="1"/>
</dbReference>
<dbReference type="SUPFAM" id="SSF51126">
    <property type="entry name" value="Pectin lyase-like"/>
    <property type="match status" value="1"/>
</dbReference>
<sequence length="574" mass="61919">MKLFSKNSFLFIFCYSIALMHVFAQGEVTRSGNTWSARVNGSTVYTGVRMFDAVNAACSRAGNGATIHIRNSGDSGDDGGKVYAIRPLEGQTLDFHNHTVNCNSNGDLAVAVHADKKDGITLMNLKVTGSPRYGIWFRGCSDVTLTNITMDLDKNNPVGLGIRVDASTAPASNLTINGTTTVNGSKGHGIETYGLNGVSIGDVTVTNTGGCGLLLNESQNCSVGVVTGNYNCYGGGYATFRVANDNGSTHVKGVYSRNSGRGFFSVSGSHDCTIDWVDIANSTSQGIFLEDATNTHVLSGSVSNGNPNVQFVRTKNCSVNLSEAQCNACGSGIADGQVYRITPRHDESKSIELFNSESVNNANVEQGSFLEADSQQWLARDRGDGFWSFHPVTDLNSAMYVSVRSDENSNVGVYKYEGDANQQFYFSNAGSGGWVRIKSKLKGNCIDVKNGTSEDGANIVQMECLSNHTNQMFRFDPIAVNSKLAKVNLNEEMLKTEEFSIYPNPTQNTLNLQLAEEPSDAAFYQIFDVNGRLLSSAKIFSVSTQLDVIFLESGTYIVLINDQGKVLSKKISIK</sequence>
<dbReference type="Proteomes" id="UP000659388">
    <property type="component" value="Unassembled WGS sequence"/>
</dbReference>
<proteinExistence type="predicted"/>
<accession>A0A937F8F5</accession>
<dbReference type="EMBL" id="JAESIY010000006">
    <property type="protein sequence ID" value="MBL3657061.1"/>
    <property type="molecule type" value="Genomic_DNA"/>
</dbReference>
<feature type="chain" id="PRO_5037277867" evidence="1">
    <location>
        <begin position="25"/>
        <end position="574"/>
    </location>
</feature>
<feature type="domain" description="Secretion system C-terminal sorting" evidence="3">
    <location>
        <begin position="501"/>
        <end position="573"/>
    </location>
</feature>
<dbReference type="InterPro" id="IPR035992">
    <property type="entry name" value="Ricin_B-like_lectins"/>
</dbReference>
<evidence type="ECO:0000259" key="3">
    <source>
        <dbReference type="Pfam" id="PF18962"/>
    </source>
</evidence>
<dbReference type="PROSITE" id="PS50231">
    <property type="entry name" value="RICIN_B_LECTIN"/>
    <property type="match status" value="1"/>
</dbReference>
<dbReference type="Gene3D" id="2.80.10.50">
    <property type="match status" value="2"/>
</dbReference>
<name>A0A937F8F5_9BACT</name>
<dbReference type="Gene3D" id="2.160.20.10">
    <property type="entry name" value="Single-stranded right-handed beta-helix, Pectin lyase-like"/>
    <property type="match status" value="1"/>
</dbReference>
<dbReference type="AlphaFoldDB" id="A0A937F8F5"/>
<dbReference type="Pfam" id="PF14200">
    <property type="entry name" value="RicinB_lectin_2"/>
    <property type="match status" value="1"/>
</dbReference>
<dbReference type="InterPro" id="IPR026444">
    <property type="entry name" value="Secre_tail"/>
</dbReference>
<feature type="signal peptide" evidence="1">
    <location>
        <begin position="1"/>
        <end position="24"/>
    </location>
</feature>
<dbReference type="Pfam" id="PF18962">
    <property type="entry name" value="Por_Secre_tail"/>
    <property type="match status" value="1"/>
</dbReference>
<feature type="domain" description="Ricin B lectin" evidence="2">
    <location>
        <begin position="374"/>
        <end position="461"/>
    </location>
</feature>
<dbReference type="RefSeq" id="WP_202244852.1">
    <property type="nucleotide sequence ID" value="NZ_JAESIY010000006.1"/>
</dbReference>
<gene>
    <name evidence="4" type="ORF">JL102_13020</name>
</gene>
<comment type="caution">
    <text evidence="4">The sequence shown here is derived from an EMBL/GenBank/DDBJ whole genome shotgun (WGS) entry which is preliminary data.</text>
</comment>
<evidence type="ECO:0000256" key="1">
    <source>
        <dbReference type="SAM" id="SignalP"/>
    </source>
</evidence>
<reference evidence="4" key="1">
    <citation type="submission" date="2021-01" db="EMBL/GenBank/DDBJ databases">
        <title>Fulvivirga kasyanovii gen. nov., sp nov., a novel member of the phylum Bacteroidetes isolated from seawater in a mussel farm.</title>
        <authorList>
            <person name="Zhao L.-H."/>
            <person name="Wang Z.-J."/>
        </authorList>
    </citation>
    <scope>NUCLEOTIDE SEQUENCE</scope>
    <source>
        <strain evidence="4">2943</strain>
    </source>
</reference>
<organism evidence="4 5">
    <name type="scientific">Fulvivirga sediminis</name>
    <dbReference type="NCBI Taxonomy" id="2803949"/>
    <lineage>
        <taxon>Bacteria</taxon>
        <taxon>Pseudomonadati</taxon>
        <taxon>Bacteroidota</taxon>
        <taxon>Cytophagia</taxon>
        <taxon>Cytophagales</taxon>
        <taxon>Fulvivirgaceae</taxon>
        <taxon>Fulvivirga</taxon>
    </lineage>
</organism>
<keyword evidence="5" id="KW-1185">Reference proteome</keyword>